<dbReference type="InterPro" id="IPR044824">
    <property type="entry name" value="MAIN-like"/>
</dbReference>
<dbReference type="InterPro" id="IPR019557">
    <property type="entry name" value="AminoTfrase-like_pln_mobile"/>
</dbReference>
<dbReference type="Pfam" id="PF10536">
    <property type="entry name" value="PMD"/>
    <property type="match status" value="2"/>
</dbReference>
<comment type="caution">
    <text evidence="2">The sequence shown here is derived from an EMBL/GenBank/DDBJ whole genome shotgun (WGS) entry which is preliminary data.</text>
</comment>
<accession>A0A445JMS0</accession>
<dbReference type="GO" id="GO:0010073">
    <property type="term" value="P:meristem maintenance"/>
    <property type="evidence" value="ECO:0007669"/>
    <property type="project" value="InterPro"/>
</dbReference>
<evidence type="ECO:0000313" key="3">
    <source>
        <dbReference type="Proteomes" id="UP000289340"/>
    </source>
</evidence>
<dbReference type="PANTHER" id="PTHR46033">
    <property type="entry name" value="PROTEIN MAIN-LIKE 2"/>
    <property type="match status" value="1"/>
</dbReference>
<dbReference type="PANTHER" id="PTHR46033:SF67">
    <property type="entry name" value="AMINOTRANSFERASE-LIKE, PLANT MOBILE DOMAIN FAMILY PROTEIN"/>
    <property type="match status" value="1"/>
</dbReference>
<proteinExistence type="predicted"/>
<name>A0A445JMS0_GLYSO</name>
<gene>
    <name evidence="2" type="ORF">D0Y65_022229</name>
</gene>
<keyword evidence="3" id="KW-1185">Reference proteome</keyword>
<dbReference type="EMBL" id="QZWG01000008">
    <property type="protein sequence ID" value="RZB99729.1"/>
    <property type="molecule type" value="Genomic_DNA"/>
</dbReference>
<feature type="domain" description="Aminotransferase-like plant mobile" evidence="1">
    <location>
        <begin position="29"/>
        <end position="217"/>
    </location>
</feature>
<reference evidence="2 3" key="1">
    <citation type="submission" date="2018-09" db="EMBL/GenBank/DDBJ databases">
        <title>A high-quality reference genome of wild soybean provides a powerful tool to mine soybean genomes.</title>
        <authorList>
            <person name="Xie M."/>
            <person name="Chung C.Y.L."/>
            <person name="Li M.-W."/>
            <person name="Wong F.-L."/>
            <person name="Chan T.-F."/>
            <person name="Lam H.-M."/>
        </authorList>
    </citation>
    <scope>NUCLEOTIDE SEQUENCE [LARGE SCALE GENOMIC DNA]</scope>
    <source>
        <strain evidence="3">cv. W05</strain>
        <tissue evidence="2">Hypocotyl of etiolated seedlings</tissue>
    </source>
</reference>
<evidence type="ECO:0000313" key="2">
    <source>
        <dbReference type="EMBL" id="RZB99729.1"/>
    </source>
</evidence>
<protein>
    <recommendedName>
        <fullName evidence="1">Aminotransferase-like plant mobile domain-containing protein</fullName>
    </recommendedName>
</protein>
<evidence type="ECO:0000259" key="1">
    <source>
        <dbReference type="Pfam" id="PF10536"/>
    </source>
</evidence>
<organism evidence="2 3">
    <name type="scientific">Glycine soja</name>
    <name type="common">Wild soybean</name>
    <dbReference type="NCBI Taxonomy" id="3848"/>
    <lineage>
        <taxon>Eukaryota</taxon>
        <taxon>Viridiplantae</taxon>
        <taxon>Streptophyta</taxon>
        <taxon>Embryophyta</taxon>
        <taxon>Tracheophyta</taxon>
        <taxon>Spermatophyta</taxon>
        <taxon>Magnoliopsida</taxon>
        <taxon>eudicotyledons</taxon>
        <taxon>Gunneridae</taxon>
        <taxon>Pentapetalae</taxon>
        <taxon>rosids</taxon>
        <taxon>fabids</taxon>
        <taxon>Fabales</taxon>
        <taxon>Fabaceae</taxon>
        <taxon>Papilionoideae</taxon>
        <taxon>50 kb inversion clade</taxon>
        <taxon>NPAAA clade</taxon>
        <taxon>indigoferoid/millettioid clade</taxon>
        <taxon>Phaseoleae</taxon>
        <taxon>Glycine</taxon>
        <taxon>Glycine subgen. Soja</taxon>
    </lineage>
</organism>
<sequence length="470" mass="54260">MDGITHMKNGAHGSIKIQHKYEHVWMKAGIDQAIKALTFQIHRNDELIIELAQRWCSKTNAFVFPWGEATIILEEMKVCWRYFVKGAPISSPLVSNEEKEIEQELIRAFRMFFKSKAKRADHNPRMKHFMSNESLVEHEAILSLWLSRFVFHGTSYRTILISVSPIAIHLARGTKLGLAIAVLASIYRDLSLLNNKIRIVATVELEVTLWAPFQLVQKGDNLKLILDSVRAGNGYIWRPYDNSPALQLYNENDKWVCNNPNFYDELESLAHCLRVLELVGTKCIERYSPNRVAMQFRMDQDIPSMLVHCNDNPLITIKSKERDMHDHYFERSSEHLLPTSSSVKKESGGFYGPPPSFTSKINTEQEDFDEEGKVSIIQLSDSSDELDVLVRKKLEMARLCLVLYWMFFHQQVLKEQYENGNEVKIENSFCDRNDVNDKKGEHVGIHIANIAFNLESQFGKLERVIAKLKE</sequence>
<dbReference type="Proteomes" id="UP000289340">
    <property type="component" value="Chromosome 8"/>
</dbReference>
<feature type="domain" description="Aminotransferase-like plant mobile" evidence="1">
    <location>
        <begin position="219"/>
        <end position="332"/>
    </location>
</feature>
<dbReference type="AlphaFoldDB" id="A0A445JMS0"/>